<dbReference type="Proteomes" id="UP000595296">
    <property type="component" value="Chromosome"/>
</dbReference>
<accession>A0A9E6MGY8</accession>
<dbReference type="EMBL" id="CP060138">
    <property type="protein sequence ID" value="QQV74721.1"/>
    <property type="molecule type" value="Genomic_DNA"/>
</dbReference>
<proteinExistence type="predicted"/>
<organism evidence="1 2">
    <name type="scientific">Rickettsia tillamookensis</name>
    <dbReference type="NCBI Taxonomy" id="2761623"/>
    <lineage>
        <taxon>Bacteria</taxon>
        <taxon>Pseudomonadati</taxon>
        <taxon>Pseudomonadota</taxon>
        <taxon>Alphaproteobacteria</taxon>
        <taxon>Rickettsiales</taxon>
        <taxon>Rickettsiaceae</taxon>
        <taxon>Rickettsieae</taxon>
        <taxon>Rickettsia</taxon>
        <taxon>spotted fever group</taxon>
    </lineage>
</organism>
<evidence type="ECO:0000313" key="1">
    <source>
        <dbReference type="EMBL" id="QQV74721.1"/>
    </source>
</evidence>
<evidence type="ECO:0000313" key="2">
    <source>
        <dbReference type="Proteomes" id="UP000595296"/>
    </source>
</evidence>
<sequence>MLSTTWSRSNECYNSLIETCDLFVQNNYLSSIKNITPENNKPVQYYQEAIK</sequence>
<name>A0A9E6MGY8_9RICK</name>
<gene>
    <name evidence="1" type="ORF">H6P87_00259</name>
</gene>
<keyword evidence="2" id="KW-1185">Reference proteome</keyword>
<protein>
    <submittedName>
        <fullName evidence="1">Uncharacterized protein</fullName>
    </submittedName>
</protein>
<reference evidence="1 2" key="1">
    <citation type="journal article" date="2021" name="Int. J. Syst. Evol. Microbiol.">
        <title>Characterization of a novel transitional group Rickettsia species (Rickettsia tillamookensis sp. nov.) from the western black-legged tick, Ixodes pacificus.</title>
        <authorList>
            <person name="Gauthier D.T."/>
            <person name="Karpathy S.E."/>
            <person name="Grizzard S.L."/>
            <person name="Batra D."/>
            <person name="Rowe L.A."/>
            <person name="Paddock C.D."/>
        </authorList>
    </citation>
    <scope>NUCLEOTIDE SEQUENCE [LARGE SCALE GENOMIC DNA]</scope>
    <source>
        <strain evidence="1 2">Tillamook 23</strain>
    </source>
</reference>
<dbReference type="RefSeq" id="WP_202069723.1">
    <property type="nucleotide sequence ID" value="NZ_CP060138.2"/>
</dbReference>